<sequence length="89" mass="10161">LKGAQRETSNNRLLKHSNQFPIDLNETYRLIPKLLRFDVTIEVKHLSKVGQAPSHLPAFCCLVVGFLAPFFPKNRCCAEIAHDKIYLLI</sequence>
<evidence type="ECO:0000313" key="2">
    <source>
        <dbReference type="WBParaSite" id="nRc.2.0.1.t45000-RA"/>
    </source>
</evidence>
<proteinExistence type="predicted"/>
<organism evidence="1 2">
    <name type="scientific">Romanomermis culicivorax</name>
    <name type="common">Nematode worm</name>
    <dbReference type="NCBI Taxonomy" id="13658"/>
    <lineage>
        <taxon>Eukaryota</taxon>
        <taxon>Metazoa</taxon>
        <taxon>Ecdysozoa</taxon>
        <taxon>Nematoda</taxon>
        <taxon>Enoplea</taxon>
        <taxon>Dorylaimia</taxon>
        <taxon>Mermithida</taxon>
        <taxon>Mermithoidea</taxon>
        <taxon>Mermithidae</taxon>
        <taxon>Romanomermis</taxon>
    </lineage>
</organism>
<evidence type="ECO:0000313" key="1">
    <source>
        <dbReference type="Proteomes" id="UP000887565"/>
    </source>
</evidence>
<name>A0A915L5E7_ROMCU</name>
<reference evidence="2" key="1">
    <citation type="submission" date="2022-11" db="UniProtKB">
        <authorList>
            <consortium name="WormBaseParasite"/>
        </authorList>
    </citation>
    <scope>IDENTIFICATION</scope>
</reference>
<dbReference type="Proteomes" id="UP000887565">
    <property type="component" value="Unplaced"/>
</dbReference>
<accession>A0A915L5E7</accession>
<dbReference type="AlphaFoldDB" id="A0A915L5E7"/>
<dbReference type="WBParaSite" id="nRc.2.0.1.t45000-RA">
    <property type="protein sequence ID" value="nRc.2.0.1.t45000-RA"/>
    <property type="gene ID" value="nRc.2.0.1.g45000"/>
</dbReference>
<keyword evidence="1" id="KW-1185">Reference proteome</keyword>
<protein>
    <submittedName>
        <fullName evidence="2">Uncharacterized protein</fullName>
    </submittedName>
</protein>